<dbReference type="VEuPathDB" id="FungiDB:CIHG_02844"/>
<comment type="catalytic activity">
    <reaction evidence="1">
        <text>Thiol-dependent hydrolysis of ester, thioester, amide, peptide and isopeptide bonds formed by the C-terminal Gly of ubiquitin (a 76-residue protein attached to proteins as an intracellular targeting signal).</text>
        <dbReference type="EC" id="3.4.19.12"/>
    </reaction>
</comment>
<dbReference type="STRING" id="396776.A0A0J8RJP7"/>
<dbReference type="Gene3D" id="3.90.70.10">
    <property type="entry name" value="Cysteine proteinases"/>
    <property type="match status" value="2"/>
</dbReference>
<name>A0A0J8RJP7_COCIT</name>
<dbReference type="eggNOG" id="ENOG502QSIQ">
    <property type="taxonomic scope" value="Eukaryota"/>
</dbReference>
<proteinExistence type="inferred from homology"/>
<accession>A0A0J8RJP7</accession>
<protein>
    <recommendedName>
        <fullName evidence="1">Ubiquitin carboxyl-terminal hydrolase</fullName>
        <ecNumber evidence="1">3.4.19.12</ecNumber>
    </recommendedName>
</protein>
<dbReference type="PROSITE" id="PS00972">
    <property type="entry name" value="USP_1"/>
    <property type="match status" value="1"/>
</dbReference>
<dbReference type="OrthoDB" id="265306at2759"/>
<evidence type="ECO:0000313" key="4">
    <source>
        <dbReference type="EMBL" id="KMU85062.1"/>
    </source>
</evidence>
<keyword evidence="1" id="KW-0788">Thiol protease</keyword>
<evidence type="ECO:0000313" key="5">
    <source>
        <dbReference type="Proteomes" id="UP000054563"/>
    </source>
</evidence>
<evidence type="ECO:0000259" key="3">
    <source>
        <dbReference type="PROSITE" id="PS50235"/>
    </source>
</evidence>
<dbReference type="GO" id="GO:0004843">
    <property type="term" value="F:cysteine-type deubiquitinase activity"/>
    <property type="evidence" value="ECO:0007669"/>
    <property type="project" value="UniProtKB-UniRule"/>
</dbReference>
<evidence type="ECO:0000256" key="2">
    <source>
        <dbReference type="SAM" id="MobiDB-lite"/>
    </source>
</evidence>
<dbReference type="InterPro" id="IPR038765">
    <property type="entry name" value="Papain-like_cys_pep_sf"/>
</dbReference>
<feature type="region of interest" description="Disordered" evidence="2">
    <location>
        <begin position="468"/>
        <end position="544"/>
    </location>
</feature>
<dbReference type="Proteomes" id="UP000054563">
    <property type="component" value="Unassembled WGS sequence"/>
</dbReference>
<dbReference type="GO" id="GO:0006508">
    <property type="term" value="P:proteolysis"/>
    <property type="evidence" value="ECO:0007669"/>
    <property type="project" value="UniProtKB-KW"/>
</dbReference>
<organism evidence="4 5">
    <name type="scientific">Coccidioides immitis H538.4</name>
    <dbReference type="NCBI Taxonomy" id="396776"/>
    <lineage>
        <taxon>Eukaryota</taxon>
        <taxon>Fungi</taxon>
        <taxon>Dikarya</taxon>
        <taxon>Ascomycota</taxon>
        <taxon>Pezizomycotina</taxon>
        <taxon>Eurotiomycetes</taxon>
        <taxon>Eurotiomycetidae</taxon>
        <taxon>Onygenales</taxon>
        <taxon>Onygenaceae</taxon>
        <taxon>Coccidioides</taxon>
    </lineage>
</organism>
<dbReference type="EC" id="3.4.19.12" evidence="1"/>
<dbReference type="GO" id="GO:0016579">
    <property type="term" value="P:protein deubiquitination"/>
    <property type="evidence" value="ECO:0007669"/>
    <property type="project" value="InterPro"/>
</dbReference>
<gene>
    <name evidence="4" type="ORF">CIHG_02844</name>
</gene>
<dbReference type="InterPro" id="IPR050164">
    <property type="entry name" value="Peptidase_C19"/>
</dbReference>
<feature type="domain" description="USP" evidence="3">
    <location>
        <begin position="108"/>
        <end position="584"/>
    </location>
</feature>
<dbReference type="GO" id="GO:0005634">
    <property type="term" value="C:nucleus"/>
    <property type="evidence" value="ECO:0007669"/>
    <property type="project" value="TreeGrafter"/>
</dbReference>
<dbReference type="PANTHER" id="PTHR24006">
    <property type="entry name" value="UBIQUITIN CARBOXYL-TERMINAL HYDROLASE"/>
    <property type="match status" value="1"/>
</dbReference>
<reference evidence="5" key="1">
    <citation type="journal article" date="2010" name="Genome Res.">
        <title>Population genomic sequencing of Coccidioides fungi reveals recent hybridization and transposon control.</title>
        <authorList>
            <person name="Neafsey D.E."/>
            <person name="Barker B.M."/>
            <person name="Sharpton T.J."/>
            <person name="Stajich J.E."/>
            <person name="Park D.J."/>
            <person name="Whiston E."/>
            <person name="Hung C.-Y."/>
            <person name="McMahan C."/>
            <person name="White J."/>
            <person name="Sykes S."/>
            <person name="Heiman D."/>
            <person name="Young S."/>
            <person name="Zeng Q."/>
            <person name="Abouelleil A."/>
            <person name="Aftuck L."/>
            <person name="Bessette D."/>
            <person name="Brown A."/>
            <person name="FitzGerald M."/>
            <person name="Lui A."/>
            <person name="Macdonald J.P."/>
            <person name="Priest M."/>
            <person name="Orbach M.J."/>
            <person name="Galgiani J.N."/>
            <person name="Kirkland T.N."/>
            <person name="Cole G.T."/>
            <person name="Birren B.W."/>
            <person name="Henn M.R."/>
            <person name="Taylor J.W."/>
            <person name="Rounsley S.D."/>
        </authorList>
    </citation>
    <scope>NUCLEOTIDE SEQUENCE [LARGE SCALE GENOMIC DNA]</scope>
    <source>
        <strain evidence="5">H538.4</strain>
    </source>
</reference>
<comment type="similarity">
    <text evidence="1">Belongs to the peptidase C19 family.</text>
</comment>
<sequence length="593" mass="65940">MVLPGFAAGVAGIEEERRRIGVVITYLFPWFILSPNPPLLGTLAADFSATAPLEYFQTYCLMPEKPATIAAYAAGASLAAITLFYVFGPNFTIDGDESTISSRKKGIVGLSNPANDCFINSVLQALAGLGELRVYLIRELHRRDLEGKEIYESLPDDEDVPRGRTPESVRQMQLAPVTRALKEMLDKLNERPIYRKTISARGFIQALEFAFRTRISRSQQDAHEFLQVVAERLCDEYHAGVKARKRGGALLGVPPLVDGSSKSVELDAEKLHMSLPNGMDVDSADSLMAGTPLKEAVKQDVGFPLEGMLESQVECQFCHYKYKPNQTSFVNVTLQVPQKSTTTLTRHMRVTKFPRVLAIHLSRSIFDQSSSTKNAAKVSFPERLPLGGILNQNWYRLLGIVCHKGSHHSGHYESFRRNHVYAPFSTPDAFRSYAQSRAASENPSAMPSPRIHTLHKASDADLSHLNISDSSSASVSSSSLPVPSPSLNQRRPLTPTSTDRPPSVSSNNRIPPRSLPAPVPSTRLETSSKGQNHKSGYGDPSLFRRKKRQQERWWRISDEKVKECKISDVLGMQREVYLLFYEMERPGEEPSVA</sequence>
<feature type="compositionally biased region" description="Polar residues" evidence="2">
    <location>
        <begin position="523"/>
        <end position="534"/>
    </location>
</feature>
<feature type="compositionally biased region" description="Low complexity" evidence="2">
    <location>
        <begin position="468"/>
        <end position="487"/>
    </location>
</feature>
<keyword evidence="1" id="KW-0833">Ubl conjugation pathway</keyword>
<dbReference type="CDD" id="cd02662">
    <property type="entry name" value="Peptidase_C19F"/>
    <property type="match status" value="1"/>
</dbReference>
<dbReference type="EMBL" id="DS016987">
    <property type="protein sequence ID" value="KMU85062.1"/>
    <property type="molecule type" value="Genomic_DNA"/>
</dbReference>
<dbReference type="InterPro" id="IPR001394">
    <property type="entry name" value="Peptidase_C19_UCH"/>
</dbReference>
<dbReference type="InterPro" id="IPR028889">
    <property type="entry name" value="USP"/>
</dbReference>
<keyword evidence="1" id="KW-0378">Hydrolase</keyword>
<keyword evidence="1" id="KW-0645">Protease</keyword>
<dbReference type="PANTHER" id="PTHR24006:SF904">
    <property type="entry name" value="UBIQUITIN CARBOXYL-TERMINAL HYDROLASE 16"/>
    <property type="match status" value="1"/>
</dbReference>
<dbReference type="PROSITE" id="PS50235">
    <property type="entry name" value="USP_3"/>
    <property type="match status" value="1"/>
</dbReference>
<dbReference type="AlphaFoldDB" id="A0A0J8RJP7"/>
<dbReference type="SUPFAM" id="SSF54001">
    <property type="entry name" value="Cysteine proteinases"/>
    <property type="match status" value="1"/>
</dbReference>
<dbReference type="InterPro" id="IPR018200">
    <property type="entry name" value="USP_CS"/>
</dbReference>
<dbReference type="GO" id="GO:0005829">
    <property type="term" value="C:cytosol"/>
    <property type="evidence" value="ECO:0007669"/>
    <property type="project" value="TreeGrafter"/>
</dbReference>
<dbReference type="PROSITE" id="PS00973">
    <property type="entry name" value="USP_2"/>
    <property type="match status" value="1"/>
</dbReference>
<evidence type="ECO:0000256" key="1">
    <source>
        <dbReference type="RuleBase" id="RU366025"/>
    </source>
</evidence>
<dbReference type="Pfam" id="PF00443">
    <property type="entry name" value="UCH"/>
    <property type="match status" value="1"/>
</dbReference>
<feature type="compositionally biased region" description="Polar residues" evidence="2">
    <location>
        <begin position="488"/>
        <end position="509"/>
    </location>
</feature>